<evidence type="ECO:0000313" key="2">
    <source>
        <dbReference type="Proteomes" id="UP000324222"/>
    </source>
</evidence>
<proteinExistence type="predicted"/>
<name>A0A5B7K8N8_PORTR</name>
<accession>A0A5B7K8N8</accession>
<keyword evidence="2" id="KW-1185">Reference proteome</keyword>
<dbReference type="AlphaFoldDB" id="A0A5B7K8N8"/>
<comment type="caution">
    <text evidence="1">The sequence shown here is derived from an EMBL/GenBank/DDBJ whole genome shotgun (WGS) entry which is preliminary data.</text>
</comment>
<organism evidence="1 2">
    <name type="scientific">Portunus trituberculatus</name>
    <name type="common">Swimming crab</name>
    <name type="synonym">Neptunus trituberculatus</name>
    <dbReference type="NCBI Taxonomy" id="210409"/>
    <lineage>
        <taxon>Eukaryota</taxon>
        <taxon>Metazoa</taxon>
        <taxon>Ecdysozoa</taxon>
        <taxon>Arthropoda</taxon>
        <taxon>Crustacea</taxon>
        <taxon>Multicrustacea</taxon>
        <taxon>Malacostraca</taxon>
        <taxon>Eumalacostraca</taxon>
        <taxon>Eucarida</taxon>
        <taxon>Decapoda</taxon>
        <taxon>Pleocyemata</taxon>
        <taxon>Brachyura</taxon>
        <taxon>Eubrachyura</taxon>
        <taxon>Portunoidea</taxon>
        <taxon>Portunidae</taxon>
        <taxon>Portuninae</taxon>
        <taxon>Portunus</taxon>
    </lineage>
</organism>
<sequence>MGREGGRRRLREEVRKG</sequence>
<gene>
    <name evidence="1" type="ORF">E2C01_096597</name>
</gene>
<dbReference type="EMBL" id="VSRR010125707">
    <property type="protein sequence ID" value="MPD01085.1"/>
    <property type="molecule type" value="Genomic_DNA"/>
</dbReference>
<dbReference type="Proteomes" id="UP000324222">
    <property type="component" value="Unassembled WGS sequence"/>
</dbReference>
<protein>
    <submittedName>
        <fullName evidence="1">Uncharacterized protein</fullName>
    </submittedName>
</protein>
<reference evidence="1 2" key="1">
    <citation type="submission" date="2019-05" db="EMBL/GenBank/DDBJ databases">
        <title>Another draft genome of Portunus trituberculatus and its Hox gene families provides insights of decapod evolution.</title>
        <authorList>
            <person name="Jeong J.-H."/>
            <person name="Song I."/>
            <person name="Kim S."/>
            <person name="Choi T."/>
            <person name="Kim D."/>
            <person name="Ryu S."/>
            <person name="Kim W."/>
        </authorList>
    </citation>
    <scope>NUCLEOTIDE SEQUENCE [LARGE SCALE GENOMIC DNA]</scope>
    <source>
        <tissue evidence="1">Muscle</tissue>
    </source>
</reference>
<evidence type="ECO:0000313" key="1">
    <source>
        <dbReference type="EMBL" id="MPD01085.1"/>
    </source>
</evidence>